<proteinExistence type="inferred from homology"/>
<evidence type="ECO:0000256" key="3">
    <source>
        <dbReference type="RuleBase" id="RU366045"/>
    </source>
</evidence>
<dbReference type="Proteomes" id="UP000285146">
    <property type="component" value="Unassembled WGS sequence"/>
</dbReference>
<dbReference type="STRING" id="1230097.A0A423XL26"/>
<dbReference type="AlphaFoldDB" id="A0A423XL26"/>
<dbReference type="GO" id="GO:0005829">
    <property type="term" value="C:cytosol"/>
    <property type="evidence" value="ECO:0007669"/>
    <property type="project" value="TreeGrafter"/>
</dbReference>
<dbReference type="Pfam" id="PF04909">
    <property type="entry name" value="Amidohydro_2"/>
    <property type="match status" value="1"/>
</dbReference>
<dbReference type="InParanoid" id="A0A423XL26"/>
<comment type="similarity">
    <text evidence="3">Belongs to the metallo-dependent hydrolases superfamily.</text>
</comment>
<dbReference type="PANTHER" id="PTHR21240">
    <property type="entry name" value="2-AMINO-3-CARBOXYLMUCONATE-6-SEMIALDEHYDE DECARBOXYLASE"/>
    <property type="match status" value="1"/>
</dbReference>
<evidence type="ECO:0000259" key="4">
    <source>
        <dbReference type="Pfam" id="PF04909"/>
    </source>
</evidence>
<keyword evidence="2 3" id="KW-0456">Lyase</keyword>
<accession>A0A423XL26</accession>
<dbReference type="EMBL" id="LKEB01000003">
    <property type="protein sequence ID" value="ROW17150.1"/>
    <property type="molecule type" value="Genomic_DNA"/>
</dbReference>
<evidence type="ECO:0000256" key="1">
    <source>
        <dbReference type="ARBA" id="ARBA00022793"/>
    </source>
</evidence>
<dbReference type="InterPro" id="IPR006680">
    <property type="entry name" value="Amidohydro-rel"/>
</dbReference>
<dbReference type="InterPro" id="IPR032465">
    <property type="entry name" value="ACMSD"/>
</dbReference>
<dbReference type="SUPFAM" id="SSF51556">
    <property type="entry name" value="Metallo-dependent hydrolases"/>
    <property type="match status" value="1"/>
</dbReference>
<name>A0A423XL26_9PEZI</name>
<dbReference type="InterPro" id="IPR032466">
    <property type="entry name" value="Metal_Hydrolase"/>
</dbReference>
<keyword evidence="1 3" id="KW-0210">Decarboxylase</keyword>
<feature type="domain" description="Amidohydrolase-related" evidence="4">
    <location>
        <begin position="62"/>
        <end position="312"/>
    </location>
</feature>
<evidence type="ECO:0000313" key="5">
    <source>
        <dbReference type="EMBL" id="ROW17150.1"/>
    </source>
</evidence>
<dbReference type="PANTHER" id="PTHR21240:SF30">
    <property type="entry name" value="AMIDOHYDROLASE-RELATED DOMAIN-CONTAINING PROTEIN-RELATED"/>
    <property type="match status" value="1"/>
</dbReference>
<dbReference type="GO" id="GO:0019748">
    <property type="term" value="P:secondary metabolic process"/>
    <property type="evidence" value="ECO:0007669"/>
    <property type="project" value="TreeGrafter"/>
</dbReference>
<dbReference type="Gene3D" id="3.20.20.140">
    <property type="entry name" value="Metal-dependent hydrolases"/>
    <property type="match status" value="1"/>
</dbReference>
<organism evidence="5 6">
    <name type="scientific">Cytospora leucostoma</name>
    <dbReference type="NCBI Taxonomy" id="1230097"/>
    <lineage>
        <taxon>Eukaryota</taxon>
        <taxon>Fungi</taxon>
        <taxon>Dikarya</taxon>
        <taxon>Ascomycota</taxon>
        <taxon>Pezizomycotina</taxon>
        <taxon>Sordariomycetes</taxon>
        <taxon>Sordariomycetidae</taxon>
        <taxon>Diaporthales</taxon>
        <taxon>Cytosporaceae</taxon>
        <taxon>Cytospora</taxon>
    </lineage>
</organism>
<reference evidence="5 6" key="1">
    <citation type="submission" date="2015-09" db="EMBL/GenBank/DDBJ databases">
        <title>Host preference determinants of Valsa canker pathogens revealed by comparative genomics.</title>
        <authorList>
            <person name="Yin Z."/>
            <person name="Huang L."/>
        </authorList>
    </citation>
    <scope>NUCLEOTIDE SEQUENCE [LARGE SCALE GENOMIC DNA]</scope>
    <source>
        <strain evidence="5 6">SXYLt</strain>
    </source>
</reference>
<dbReference type="GO" id="GO:0016787">
    <property type="term" value="F:hydrolase activity"/>
    <property type="evidence" value="ECO:0007669"/>
    <property type="project" value="InterPro"/>
</dbReference>
<evidence type="ECO:0000313" key="6">
    <source>
        <dbReference type="Proteomes" id="UP000285146"/>
    </source>
</evidence>
<dbReference type="GO" id="GO:0016831">
    <property type="term" value="F:carboxy-lyase activity"/>
    <property type="evidence" value="ECO:0007669"/>
    <property type="project" value="UniProtKB-KW"/>
</dbReference>
<sequence>MSKASLATVSKKCLGLKQLPMPNLWDNFTEAGPRRIQHMDAGKVSVQVISHGPCDLTPDQSRAANNEVVEAIRTYPTRFAGFAVLPIGQPEEAAAELQRTCSGAAGVKFVGALIENHTGAGEYYEGPEYDVLWKQASDLDVPIYLHPSFPSDAAYEALYKSSTVPDWVTTDISDWAYGWHSNVATHLLKLFAAGVFDRFPKLKIIIGHFGEMIPFMLQRIVRISGRWGNARNFQQVWDENIWLTTSGNWSLDPLATVLRNTKKDRILYSVDYPFGSNEQGLEWLEELEASGLVSKEELEGIRWKNASKLLRLDVKA</sequence>
<gene>
    <name evidence="5" type="ORF">VPNG_01337</name>
</gene>
<dbReference type="OrthoDB" id="432010at2759"/>
<protein>
    <recommendedName>
        <fullName evidence="4">Amidohydrolase-related domain-containing protein</fullName>
    </recommendedName>
</protein>
<evidence type="ECO:0000256" key="2">
    <source>
        <dbReference type="ARBA" id="ARBA00023239"/>
    </source>
</evidence>
<keyword evidence="6" id="KW-1185">Reference proteome</keyword>
<comment type="caution">
    <text evidence="5">The sequence shown here is derived from an EMBL/GenBank/DDBJ whole genome shotgun (WGS) entry which is preliminary data.</text>
</comment>